<dbReference type="InterPro" id="IPR012337">
    <property type="entry name" value="RNaseH-like_sf"/>
</dbReference>
<evidence type="ECO:0000313" key="2">
    <source>
        <dbReference type="EMBL" id="GAU35362.1"/>
    </source>
</evidence>
<organism evidence="2 3">
    <name type="scientific">Trifolium subterraneum</name>
    <name type="common">Subterranean clover</name>
    <dbReference type="NCBI Taxonomy" id="3900"/>
    <lineage>
        <taxon>Eukaryota</taxon>
        <taxon>Viridiplantae</taxon>
        <taxon>Streptophyta</taxon>
        <taxon>Embryophyta</taxon>
        <taxon>Tracheophyta</taxon>
        <taxon>Spermatophyta</taxon>
        <taxon>Magnoliopsida</taxon>
        <taxon>eudicotyledons</taxon>
        <taxon>Gunneridae</taxon>
        <taxon>Pentapetalae</taxon>
        <taxon>rosids</taxon>
        <taxon>fabids</taxon>
        <taxon>Fabales</taxon>
        <taxon>Fabaceae</taxon>
        <taxon>Papilionoideae</taxon>
        <taxon>50 kb inversion clade</taxon>
        <taxon>NPAAA clade</taxon>
        <taxon>Hologalegina</taxon>
        <taxon>IRL clade</taxon>
        <taxon>Trifolieae</taxon>
        <taxon>Trifolium</taxon>
    </lineage>
</organism>
<dbReference type="InterPro" id="IPR057670">
    <property type="entry name" value="SH3_retrovirus"/>
</dbReference>
<dbReference type="PANTHER" id="PTHR42648">
    <property type="entry name" value="TRANSPOSASE, PUTATIVE-RELATED"/>
    <property type="match status" value="1"/>
</dbReference>
<dbReference type="InterPro" id="IPR036397">
    <property type="entry name" value="RNaseH_sf"/>
</dbReference>
<dbReference type="PANTHER" id="PTHR42648:SF28">
    <property type="entry name" value="TRANSPOSON-ENCODED PROTEIN WITH RIBONUCLEASE H-LIKE AND RETROVIRUS ZINC FINGER-LIKE DOMAINS"/>
    <property type="match status" value="1"/>
</dbReference>
<dbReference type="Gene3D" id="3.30.420.10">
    <property type="entry name" value="Ribonuclease H-like superfamily/Ribonuclease H"/>
    <property type="match status" value="1"/>
</dbReference>
<gene>
    <name evidence="2" type="ORF">TSUD_57110</name>
</gene>
<dbReference type="AlphaFoldDB" id="A0A2Z6NFA4"/>
<dbReference type="OrthoDB" id="1435533at2759"/>
<dbReference type="EMBL" id="DF973588">
    <property type="protein sequence ID" value="GAU35362.1"/>
    <property type="molecule type" value="Genomic_DNA"/>
</dbReference>
<evidence type="ECO:0000259" key="1">
    <source>
        <dbReference type="PROSITE" id="PS50994"/>
    </source>
</evidence>
<dbReference type="GO" id="GO:0003676">
    <property type="term" value="F:nucleic acid binding"/>
    <property type="evidence" value="ECO:0007669"/>
    <property type="project" value="InterPro"/>
</dbReference>
<dbReference type="Pfam" id="PF13966">
    <property type="entry name" value="zf-RVT"/>
    <property type="match status" value="1"/>
</dbReference>
<dbReference type="SUPFAM" id="SSF53098">
    <property type="entry name" value="Ribonuclease H-like"/>
    <property type="match status" value="1"/>
</dbReference>
<reference evidence="3" key="1">
    <citation type="journal article" date="2017" name="Front. Plant Sci.">
        <title>Climate Clever Clovers: New Paradigm to Reduce the Environmental Footprint of Ruminants by Breeding Low Methanogenic Forages Utilizing Haplotype Variation.</title>
        <authorList>
            <person name="Kaur P."/>
            <person name="Appels R."/>
            <person name="Bayer P.E."/>
            <person name="Keeble-Gagnere G."/>
            <person name="Wang J."/>
            <person name="Hirakawa H."/>
            <person name="Shirasawa K."/>
            <person name="Vercoe P."/>
            <person name="Stefanova K."/>
            <person name="Durmic Z."/>
            <person name="Nichols P."/>
            <person name="Revell C."/>
            <person name="Isobe S.N."/>
            <person name="Edwards D."/>
            <person name="Erskine W."/>
        </authorList>
    </citation>
    <scope>NUCLEOTIDE SEQUENCE [LARGE SCALE GENOMIC DNA]</scope>
    <source>
        <strain evidence="3">cv. Daliak</strain>
    </source>
</reference>
<protein>
    <recommendedName>
        <fullName evidence="1">Integrase catalytic domain-containing protein</fullName>
    </recommendedName>
</protein>
<dbReference type="InterPro" id="IPR001584">
    <property type="entry name" value="Integrase_cat-core"/>
</dbReference>
<accession>A0A2Z6NFA4</accession>
<dbReference type="InterPro" id="IPR026960">
    <property type="entry name" value="RVT-Znf"/>
</dbReference>
<dbReference type="Pfam" id="PF00078">
    <property type="entry name" value="RVT_1"/>
    <property type="match status" value="1"/>
</dbReference>
<dbReference type="GO" id="GO:0015074">
    <property type="term" value="P:DNA integration"/>
    <property type="evidence" value="ECO:0007669"/>
    <property type="project" value="InterPro"/>
</dbReference>
<feature type="domain" description="Integrase catalytic" evidence="1">
    <location>
        <begin position="1"/>
        <end position="108"/>
    </location>
</feature>
<dbReference type="InterPro" id="IPR000477">
    <property type="entry name" value="RT_dom"/>
</dbReference>
<evidence type="ECO:0000313" key="3">
    <source>
        <dbReference type="Proteomes" id="UP000242715"/>
    </source>
</evidence>
<dbReference type="Pfam" id="PF25597">
    <property type="entry name" value="SH3_retrovirus"/>
    <property type="match status" value="1"/>
</dbReference>
<proteinExistence type="predicted"/>
<dbReference type="Proteomes" id="UP000242715">
    <property type="component" value="Unassembled WGS sequence"/>
</dbReference>
<keyword evidence="3" id="KW-1185">Reference proteome</keyword>
<name>A0A2Z6NFA4_TRISU</name>
<dbReference type="CDD" id="cd01650">
    <property type="entry name" value="RT_nLTR_like"/>
    <property type="match status" value="1"/>
</dbReference>
<dbReference type="PROSITE" id="PS50994">
    <property type="entry name" value="INTEGRASE"/>
    <property type="match status" value="1"/>
</dbReference>
<dbReference type="InterPro" id="IPR039537">
    <property type="entry name" value="Retrotran_Ty1/copia-like"/>
</dbReference>
<sequence length="997" mass="114263">MVKNQFGVSIKRIRSDNAKDYFNHSLNSFCQKEGIIHESSCVKTPQQNGIAERKNGHLLDRTRAMLFQNKVPKKYWGEAVLTATYLINRLPSSVLASKIAMKVLSSFYPDVSTSCNLIPRIFGCKSFLHIHSDGRGKLDPRALKCVFIGYSSTQKGYKCYHPLSHKFFVSRDVTYHEQESYFTQTHLRGEGTSTEDESLIVPELNFGPEVEAETKGGNVETKVDNVETEIDSEKDGNVDVDVRYGKNLVYTRKNKTIPDSTHIHESDPTLHERSKHNIKKELYNCSSTQQEISQVALAHSKRLQHFAQAHSKRLQHNLIHDKIELDRFLLSDGWWDLWGEATQWALPRNISDHCPIVLRYSNQLWGPKPFRFNNFWLNHNGFTAVVGQSWAKPAPHIWMAFKLKEKLKHLKMDLKCWNKGLGFWIAVLTRKHFSETLEDRPTLDGIFFQGLTPDEVLELTTPFSGAEIKEVVVSSDGNKSPGPDGFNFAFFKRFWDILKDEVGIMFDQFFVTADLPRNFSSYFITLIPKVDAPKKIGDFRPNSLVGSLYKLVSKVLAGRLAKVMPKLISPNQSAFIKGRQLVDGVVAVNEVIDLARKLKRACFIFKVDFEKAYDSVSWSFLDYMMMRFGFGAKWRSWIRACVFNGNLAILVNGCPTEEINIQRGLKQGDPLAPFLFLLVVEGLNGAIRRAEEIGMFKGFKVGDSTVTCSDWFSDGMIRRDGNGRETAFWFDPWLGGVPLKNRFQRLFQVSEQCLDLVGDMGSWVQGEWNWDFRWKRELSLEEFDLAHDLMQVVTQSLTLGVEDSWVWKYDPSGRFSVRSAYLTLTGPEVVSDPNSLLSRVWKSWAPSKVIVFSWQLLQDRVATRQNLLRRRVIRDISDSFCALCGVSVESVDHLFTSCDSIFPVWFKLARWLGFQFVSPNSIIGLFEGFLGFSVNRKFRLGWMLIWHAAVWSIWNSRNDLIFARGTVSVDTLVEKVKLSSWKWFLAKNPSNACSFYE</sequence>